<sequence>MLRKLLHGSAVACASESKNKSTSDSELDSKYHANESLNNASGVLVLITQLDSLEFRLRGMVQNWSKYCQAILDMTDSSCNIRRMLDLAESNIELVEIEERRNGIEQLISQIQNNVIGSLQATLLEIPVLKVSQIQADYLYH</sequence>
<dbReference type="Proteomes" id="UP000053237">
    <property type="component" value="Unassembled WGS sequence"/>
</dbReference>
<organism evidence="2 3">
    <name type="scientific">Albugo candida</name>
    <dbReference type="NCBI Taxonomy" id="65357"/>
    <lineage>
        <taxon>Eukaryota</taxon>
        <taxon>Sar</taxon>
        <taxon>Stramenopiles</taxon>
        <taxon>Oomycota</taxon>
        <taxon>Peronosporomycetes</taxon>
        <taxon>Albuginales</taxon>
        <taxon>Albuginaceae</taxon>
        <taxon>Albugo</taxon>
    </lineage>
</organism>
<feature type="coiled-coil region" evidence="1">
    <location>
        <begin position="87"/>
        <end position="114"/>
    </location>
</feature>
<keyword evidence="3" id="KW-1185">Reference proteome</keyword>
<keyword evidence="1" id="KW-0175">Coiled coil</keyword>
<dbReference type="InParanoid" id="A0A024GW10"/>
<protein>
    <submittedName>
        <fullName evidence="2">Uncharacterized protein</fullName>
    </submittedName>
</protein>
<comment type="caution">
    <text evidence="2">The sequence shown here is derived from an EMBL/GenBank/DDBJ whole genome shotgun (WGS) entry which is preliminary data.</text>
</comment>
<proteinExistence type="predicted"/>
<evidence type="ECO:0000256" key="1">
    <source>
        <dbReference type="SAM" id="Coils"/>
    </source>
</evidence>
<dbReference type="AlphaFoldDB" id="A0A024GW10"/>
<accession>A0A024GW10</accession>
<evidence type="ECO:0000313" key="2">
    <source>
        <dbReference type="EMBL" id="CCI50841.1"/>
    </source>
</evidence>
<name>A0A024GW10_9STRA</name>
<reference evidence="2 3" key="1">
    <citation type="submission" date="2012-05" db="EMBL/GenBank/DDBJ databases">
        <title>Recombination and specialization in a pathogen metapopulation.</title>
        <authorList>
            <person name="Gardiner A."/>
            <person name="Kemen E."/>
            <person name="Schultz-Larsen T."/>
            <person name="MacLean D."/>
            <person name="Van Oosterhout C."/>
            <person name="Jones J.D.G."/>
        </authorList>
    </citation>
    <scope>NUCLEOTIDE SEQUENCE [LARGE SCALE GENOMIC DNA]</scope>
    <source>
        <strain evidence="2 3">Ac Nc2</strain>
    </source>
</reference>
<gene>
    <name evidence="2" type="ORF">BN9_132190</name>
</gene>
<evidence type="ECO:0000313" key="3">
    <source>
        <dbReference type="Proteomes" id="UP000053237"/>
    </source>
</evidence>
<dbReference type="EMBL" id="CAIX01001376">
    <property type="protein sequence ID" value="CCI50841.1"/>
    <property type="molecule type" value="Genomic_DNA"/>
</dbReference>